<name>A0ACC0LTE9_RHOML</name>
<evidence type="ECO:0000313" key="2">
    <source>
        <dbReference type="Proteomes" id="UP001062846"/>
    </source>
</evidence>
<comment type="caution">
    <text evidence="1">The sequence shown here is derived from an EMBL/GenBank/DDBJ whole genome shotgun (WGS) entry which is preliminary data.</text>
</comment>
<accession>A0ACC0LTE9</accession>
<reference evidence="1" key="1">
    <citation type="submission" date="2022-02" db="EMBL/GenBank/DDBJ databases">
        <title>Plant Genome Project.</title>
        <authorList>
            <person name="Zhang R.-G."/>
        </authorList>
    </citation>
    <scope>NUCLEOTIDE SEQUENCE</scope>
    <source>
        <strain evidence="1">AT1</strain>
    </source>
</reference>
<keyword evidence="2" id="KW-1185">Reference proteome</keyword>
<dbReference type="EMBL" id="CM046398">
    <property type="protein sequence ID" value="KAI8531428.1"/>
    <property type="molecule type" value="Genomic_DNA"/>
</dbReference>
<dbReference type="Proteomes" id="UP001062846">
    <property type="component" value="Chromosome 11"/>
</dbReference>
<sequence>MQFLGLFGIYLESDKIIFNFRTFSTKITLALSSLIFLTYIAVFELFLSKIIHTENERDRVQEGTYRVRVHECGLAAGERGISVGRHERVQGHDQEQKLDKGKMWIVVVIFFKLNLAMMGIHILSESVVVMRRSFGVAGRLGFGFLSLLMMLFKVFLFGLII</sequence>
<organism evidence="1 2">
    <name type="scientific">Rhododendron molle</name>
    <name type="common">Chinese azalea</name>
    <name type="synonym">Azalea mollis</name>
    <dbReference type="NCBI Taxonomy" id="49168"/>
    <lineage>
        <taxon>Eukaryota</taxon>
        <taxon>Viridiplantae</taxon>
        <taxon>Streptophyta</taxon>
        <taxon>Embryophyta</taxon>
        <taxon>Tracheophyta</taxon>
        <taxon>Spermatophyta</taxon>
        <taxon>Magnoliopsida</taxon>
        <taxon>eudicotyledons</taxon>
        <taxon>Gunneridae</taxon>
        <taxon>Pentapetalae</taxon>
        <taxon>asterids</taxon>
        <taxon>Ericales</taxon>
        <taxon>Ericaceae</taxon>
        <taxon>Ericoideae</taxon>
        <taxon>Rhodoreae</taxon>
        <taxon>Rhododendron</taxon>
    </lineage>
</organism>
<protein>
    <submittedName>
        <fullName evidence="1">Uncharacterized protein</fullName>
    </submittedName>
</protein>
<evidence type="ECO:0000313" key="1">
    <source>
        <dbReference type="EMBL" id="KAI8531428.1"/>
    </source>
</evidence>
<gene>
    <name evidence="1" type="ORF">RHMOL_Rhmol11G0136200</name>
</gene>
<proteinExistence type="predicted"/>